<evidence type="ECO:0000256" key="1">
    <source>
        <dbReference type="SAM" id="SignalP"/>
    </source>
</evidence>
<evidence type="ECO:0000313" key="2">
    <source>
        <dbReference type="EMBL" id="QRG05662.1"/>
    </source>
</evidence>
<name>A0A974SHS6_9HYPH</name>
<dbReference type="Proteomes" id="UP000596427">
    <property type="component" value="Chromosome"/>
</dbReference>
<dbReference type="EMBL" id="CP063362">
    <property type="protein sequence ID" value="QRG05662.1"/>
    <property type="molecule type" value="Genomic_DNA"/>
</dbReference>
<feature type="signal peptide" evidence="1">
    <location>
        <begin position="1"/>
        <end position="25"/>
    </location>
</feature>
<dbReference type="AlphaFoldDB" id="A0A974SHS6"/>
<organism evidence="2 3">
    <name type="scientific">Xanthobacter dioxanivorans</name>
    <dbReference type="NCBI Taxonomy" id="2528964"/>
    <lineage>
        <taxon>Bacteria</taxon>
        <taxon>Pseudomonadati</taxon>
        <taxon>Pseudomonadota</taxon>
        <taxon>Alphaproteobacteria</taxon>
        <taxon>Hyphomicrobiales</taxon>
        <taxon>Xanthobacteraceae</taxon>
        <taxon>Xanthobacter</taxon>
    </lineage>
</organism>
<accession>A0A974SHS6</accession>
<keyword evidence="1" id="KW-0732">Signal</keyword>
<dbReference type="RefSeq" id="WP_203192528.1">
    <property type="nucleotide sequence ID" value="NZ_CP063362.1"/>
</dbReference>
<reference evidence="2 3" key="1">
    <citation type="submission" date="2020-10" db="EMBL/GenBank/DDBJ databases">
        <title>Degradation of 1,4-Dioxane by Xanthobacter sp. YN2, via a Novel Group-2 Soluble Di-Iron Monooxygenase.</title>
        <authorList>
            <person name="Ma F."/>
            <person name="Wang Y."/>
            <person name="Yang J."/>
            <person name="Guo H."/>
            <person name="Su D."/>
            <person name="Yu L."/>
        </authorList>
    </citation>
    <scope>NUCLEOTIDE SEQUENCE [LARGE SCALE GENOMIC DNA]</scope>
    <source>
        <strain evidence="2 3">YN2</strain>
    </source>
</reference>
<dbReference type="Pfam" id="PF11684">
    <property type="entry name" value="DUF3280"/>
    <property type="match status" value="1"/>
</dbReference>
<gene>
    <name evidence="2" type="ORF">EZH22_21810</name>
</gene>
<sequence length="173" mass="18656">MMPHATRTLVAFAALAVAIGPVAVAAGPVPARIAVFAFELDDFSAGAGIAGDPASDRRYLDEATREALKLIGESGRYVLVDTAPAGDDDVRERTLYRCHGCEAPIALRLGADLSFLGVITRISRTDYAVRFEIRDARTGDLVRLRQSDLRIGADYAWSRGARALIRQGLLDAR</sequence>
<keyword evidence="3" id="KW-1185">Reference proteome</keyword>
<proteinExistence type="predicted"/>
<dbReference type="KEGG" id="xdi:EZH22_21810"/>
<dbReference type="InterPro" id="IPR021698">
    <property type="entry name" value="DUF3280"/>
</dbReference>
<evidence type="ECO:0000313" key="3">
    <source>
        <dbReference type="Proteomes" id="UP000596427"/>
    </source>
</evidence>
<protein>
    <submittedName>
        <fullName evidence="2">DUF3280 domain-containing protein</fullName>
    </submittedName>
</protein>
<feature type="chain" id="PRO_5037425600" evidence="1">
    <location>
        <begin position="26"/>
        <end position="173"/>
    </location>
</feature>